<proteinExistence type="inferred from homology"/>
<evidence type="ECO:0000313" key="9">
    <source>
        <dbReference type="EMBL" id="MCD8740536.1"/>
    </source>
</evidence>
<evidence type="ECO:0000256" key="8">
    <source>
        <dbReference type="SAM" id="Phobius"/>
    </source>
</evidence>
<keyword evidence="7" id="KW-0012">Acyltransferase</keyword>
<evidence type="ECO:0000256" key="7">
    <source>
        <dbReference type="PIRNR" id="PIRNR016636"/>
    </source>
</evidence>
<evidence type="ECO:0000256" key="5">
    <source>
        <dbReference type="ARBA" id="ARBA00022989"/>
    </source>
</evidence>
<feature type="transmembrane region" description="Helical" evidence="8">
    <location>
        <begin position="343"/>
        <end position="360"/>
    </location>
</feature>
<comment type="similarity">
    <text evidence="2 7">Belongs to the membrane-bound acyltransferase family.</text>
</comment>
<evidence type="ECO:0000256" key="6">
    <source>
        <dbReference type="ARBA" id="ARBA00023136"/>
    </source>
</evidence>
<protein>
    <submittedName>
        <fullName evidence="9">MBOAT family protein</fullName>
    </submittedName>
</protein>
<comment type="caution">
    <text evidence="9">The sequence shown here is derived from an EMBL/GenBank/DDBJ whole genome shotgun (WGS) entry which is preliminary data.</text>
</comment>
<gene>
    <name evidence="9" type="ORF">LT679_07975</name>
</gene>
<dbReference type="PANTHER" id="PTHR13285">
    <property type="entry name" value="ACYLTRANSFERASE"/>
    <property type="match status" value="1"/>
</dbReference>
<dbReference type="InterPro" id="IPR004299">
    <property type="entry name" value="MBOAT_fam"/>
</dbReference>
<dbReference type="PIRSF" id="PIRSF500217">
    <property type="entry name" value="AlgI"/>
    <property type="match status" value="1"/>
</dbReference>
<evidence type="ECO:0000313" key="10">
    <source>
        <dbReference type="Proteomes" id="UP001199919"/>
    </source>
</evidence>
<feature type="transmembrane region" description="Helical" evidence="8">
    <location>
        <begin position="309"/>
        <end position="327"/>
    </location>
</feature>
<dbReference type="PIRSF" id="PIRSF016636">
    <property type="entry name" value="AlgI_DltB"/>
    <property type="match status" value="1"/>
</dbReference>
<feature type="transmembrane region" description="Helical" evidence="8">
    <location>
        <begin position="96"/>
        <end position="117"/>
    </location>
</feature>
<dbReference type="RefSeq" id="WP_232176931.1">
    <property type="nucleotide sequence ID" value="NZ_JAJPWV010000002.1"/>
</dbReference>
<dbReference type="PROSITE" id="PS51257">
    <property type="entry name" value="PROKAR_LIPOPROTEIN"/>
    <property type="match status" value="1"/>
</dbReference>
<dbReference type="EMBL" id="JAJPWV010000002">
    <property type="protein sequence ID" value="MCD8740536.1"/>
    <property type="molecule type" value="Genomic_DNA"/>
</dbReference>
<comment type="subcellular location">
    <subcellularLocation>
        <location evidence="1">Cell membrane</location>
        <topology evidence="1">Multi-pass membrane protein</topology>
    </subcellularLocation>
</comment>
<dbReference type="InterPro" id="IPR028362">
    <property type="entry name" value="AlgI"/>
</dbReference>
<keyword evidence="4 8" id="KW-0812">Transmembrane</keyword>
<keyword evidence="7" id="KW-0808">Transferase</keyword>
<feature type="transmembrane region" description="Helical" evidence="8">
    <location>
        <begin position="16"/>
        <end position="43"/>
    </location>
</feature>
<keyword evidence="10" id="KW-1185">Reference proteome</keyword>
<dbReference type="InterPro" id="IPR024194">
    <property type="entry name" value="Ac/AlaTfrase_AlgI/DltB"/>
</dbReference>
<feature type="transmembrane region" description="Helical" evidence="8">
    <location>
        <begin position="402"/>
        <end position="422"/>
    </location>
</feature>
<evidence type="ECO:0000256" key="4">
    <source>
        <dbReference type="ARBA" id="ARBA00022692"/>
    </source>
</evidence>
<keyword evidence="5 8" id="KW-1133">Transmembrane helix</keyword>
<reference evidence="9 10" key="1">
    <citation type="submission" date="2021-12" db="EMBL/GenBank/DDBJ databases">
        <title>Mucilaginibacter roseus genome.</title>
        <authorList>
            <person name="Ferreira J.R."/>
            <person name="Newman J.D."/>
        </authorList>
    </citation>
    <scope>NUCLEOTIDE SEQUENCE [LARGE SCALE GENOMIC DNA]</scope>
    <source>
        <strain evidence="9 10">LMG 28454</strain>
    </source>
</reference>
<dbReference type="InterPro" id="IPR051085">
    <property type="entry name" value="MB_O-acyltransferase"/>
</dbReference>
<feature type="transmembrane region" description="Helical" evidence="8">
    <location>
        <begin position="129"/>
        <end position="149"/>
    </location>
</feature>
<name>A0ABS8U4Q2_9SPHI</name>
<keyword evidence="6 7" id="KW-0472">Membrane</keyword>
<accession>A0ABS8U4Q2</accession>
<dbReference type="PANTHER" id="PTHR13285:SF18">
    <property type="entry name" value="PROTEIN-CYSTEINE N-PALMITOYLTRANSFERASE RASP"/>
    <property type="match status" value="1"/>
</dbReference>
<sequence>MLSQKGRLYFLLAASYFFYACWSFSYLGLIFFTSSSCFLAGLLIEKAPDRRRKKLFLTLSIVINFLILFIFKYFNFVVQAAQDISTYFNHPAHFDFLDILLPVGISFYTFHSISYVIDVYRGEVQTEKNIFRFLLFVSFFPQLVAGPIARTRDLLPQLRHLDNYKYENFRKGFVLIFWGLFKKMVVADRLAIAVNHVYNHVDQASSVSLIIATIFFTYQIYCDFSGYSDIALGVSKLFGIDLMLNFRSPYFSKTVTEFWRRWHISLSTWFRDYLYIPLGGNKVSQGRWIFNTVFVFVISGLWHGANYTFLIWGAIHGIMLVVERYVYGRSIRDIQPGVDFKNIIRWGITYIIVMIGWVFFRANNISDSFAVFGKIFEFRNVMPDVRSLFVPGGAESLIGLKFYDFVLAIFFILMLVTVSFAVRKSGIINAVLNLSAVPRWAFYIGVTFLVLWFGKFGVNEFVYFQF</sequence>
<feature type="transmembrane region" description="Helical" evidence="8">
    <location>
        <begin position="55"/>
        <end position="76"/>
    </location>
</feature>
<dbReference type="Proteomes" id="UP001199919">
    <property type="component" value="Unassembled WGS sequence"/>
</dbReference>
<keyword evidence="3 7" id="KW-1003">Cell membrane</keyword>
<evidence type="ECO:0000256" key="2">
    <source>
        <dbReference type="ARBA" id="ARBA00010323"/>
    </source>
</evidence>
<evidence type="ECO:0000256" key="3">
    <source>
        <dbReference type="ARBA" id="ARBA00022475"/>
    </source>
</evidence>
<feature type="transmembrane region" description="Helical" evidence="8">
    <location>
        <begin position="434"/>
        <end position="454"/>
    </location>
</feature>
<organism evidence="9 10">
    <name type="scientific">Mucilaginibacter roseus</name>
    <dbReference type="NCBI Taxonomy" id="1528868"/>
    <lineage>
        <taxon>Bacteria</taxon>
        <taxon>Pseudomonadati</taxon>
        <taxon>Bacteroidota</taxon>
        <taxon>Sphingobacteriia</taxon>
        <taxon>Sphingobacteriales</taxon>
        <taxon>Sphingobacteriaceae</taxon>
        <taxon>Mucilaginibacter</taxon>
    </lineage>
</organism>
<dbReference type="Pfam" id="PF03062">
    <property type="entry name" value="MBOAT"/>
    <property type="match status" value="1"/>
</dbReference>
<evidence type="ECO:0000256" key="1">
    <source>
        <dbReference type="ARBA" id="ARBA00004651"/>
    </source>
</evidence>